<dbReference type="EMBL" id="CP006259">
    <property type="protein sequence ID" value="AGS69468.1"/>
    <property type="molecule type" value="Genomic_DNA"/>
</dbReference>
<evidence type="ECO:0000313" key="2">
    <source>
        <dbReference type="EMBL" id="AGS69468.1"/>
    </source>
</evidence>
<dbReference type="Gene3D" id="3.10.450.50">
    <property type="match status" value="1"/>
</dbReference>
<dbReference type="SUPFAM" id="SSF54427">
    <property type="entry name" value="NTF2-like"/>
    <property type="match status" value="1"/>
</dbReference>
<dbReference type="InterPro" id="IPR032710">
    <property type="entry name" value="NTF2-like_dom_sf"/>
</dbReference>
<evidence type="ECO:0000313" key="3">
    <source>
        <dbReference type="Proteomes" id="UP000015423"/>
    </source>
</evidence>
<organism evidence="2 3">
    <name type="scientific">Streptomyces collinus (strain DSM 40733 / Tue 365)</name>
    <dbReference type="NCBI Taxonomy" id="1214242"/>
    <lineage>
        <taxon>Bacteria</taxon>
        <taxon>Bacillati</taxon>
        <taxon>Actinomycetota</taxon>
        <taxon>Actinomycetes</taxon>
        <taxon>Kitasatosporales</taxon>
        <taxon>Streptomycetaceae</taxon>
        <taxon>Streptomyces</taxon>
    </lineage>
</organism>
<dbReference type="Proteomes" id="UP000015423">
    <property type="component" value="Chromosome"/>
</dbReference>
<dbReference type="STRING" id="1214242.B446_13250"/>
<dbReference type="HOGENOM" id="CLU_123830_1_0_11"/>
<reference evidence="2 3" key="2">
    <citation type="journal article" date="2013" name="J. Biotechnol.">
        <title>Complete genome sequence of the kirromycin producer Streptomyces collinus Tu 365 consisting of a linear chromosome and two linear plasmids.</title>
        <authorList>
            <person name="Ruckert C."/>
            <person name="Szczepanowski R."/>
            <person name="Albersmeier A."/>
            <person name="Goesmann A."/>
            <person name="Iftime D."/>
            <person name="Musiol E.M."/>
            <person name="Blin K."/>
            <person name="Wohlleben W."/>
            <person name="Puhler A."/>
            <person name="Kalinowski J."/>
            <person name="Weber T."/>
        </authorList>
    </citation>
    <scope>NUCLEOTIDE SEQUENCE [LARGE SCALE GENOMIC DNA]</scope>
    <source>
        <strain evidence="3">DSM 40733 / Tue 365</strain>
    </source>
</reference>
<reference evidence="3" key="1">
    <citation type="submission" date="2012-10" db="EMBL/GenBank/DDBJ databases">
        <title>The complete genome sequence of Streptomyces collinus Tu 365.</title>
        <authorList>
            <person name="Ruckert C."/>
            <person name="Szczepanowski R."/>
            <person name="Goesmann A."/>
            <person name="Pross E.K."/>
            <person name="Musiol E.M."/>
            <person name="Blin K."/>
            <person name="Wohlleben W."/>
            <person name="Puhler A."/>
            <person name="Weber T."/>
            <person name="Kalinowski J."/>
        </authorList>
    </citation>
    <scope>NUCLEOTIDE SEQUENCE [LARGE SCALE GENOMIC DNA]</scope>
    <source>
        <strain evidence="3">DSM 40733 / Tue 365</strain>
    </source>
</reference>
<dbReference type="Pfam" id="PF12680">
    <property type="entry name" value="SnoaL_2"/>
    <property type="match status" value="1"/>
</dbReference>
<name>S5UQZ1_STRC3</name>
<keyword evidence="3" id="KW-1185">Reference proteome</keyword>
<dbReference type="eggNOG" id="COG3631">
    <property type="taxonomic scope" value="Bacteria"/>
</dbReference>
<proteinExistence type="predicted"/>
<dbReference type="AlphaFoldDB" id="S5UQZ1"/>
<gene>
    <name evidence="2" type="ORF">B446_13250</name>
</gene>
<dbReference type="PATRIC" id="fig|1214242.5.peg.2713"/>
<dbReference type="KEGG" id="sci:B446_13250"/>
<accession>S5UQZ1</accession>
<evidence type="ECO:0000259" key="1">
    <source>
        <dbReference type="Pfam" id="PF12680"/>
    </source>
</evidence>
<dbReference type="InterPro" id="IPR037401">
    <property type="entry name" value="SnoaL-like"/>
</dbReference>
<sequence>MAIAMAEHPHATLVRKGYDAFLRVDMDALRGLMTADVTHHVPGRHPLSGDFKGQDAVIGMYERLFQETGGSFRADLRGVFVDGRGHAVALHHITAERAGRRHHEDGCLVLRIVGDKITDIDECVPDLGENDDFWA</sequence>
<feature type="domain" description="SnoaL-like" evidence="1">
    <location>
        <begin position="14"/>
        <end position="119"/>
    </location>
</feature>
<protein>
    <recommendedName>
        <fullName evidence="1">SnoaL-like domain-containing protein</fullName>
    </recommendedName>
</protein>